<comment type="caution">
    <text evidence="1">The sequence shown here is derived from an EMBL/GenBank/DDBJ whole genome shotgun (WGS) entry which is preliminary data.</text>
</comment>
<name>A0A4V2NU57_9BACI</name>
<gene>
    <name evidence="1" type="ORF">E0Y62_16595</name>
</gene>
<organism evidence="1 2">
    <name type="scientific">Cytobacillus praedii</name>
    <dbReference type="NCBI Taxonomy" id="1742358"/>
    <lineage>
        <taxon>Bacteria</taxon>
        <taxon>Bacillati</taxon>
        <taxon>Bacillota</taxon>
        <taxon>Bacilli</taxon>
        <taxon>Bacillales</taxon>
        <taxon>Bacillaceae</taxon>
        <taxon>Cytobacillus</taxon>
    </lineage>
</organism>
<sequence>MTGTGGGLNNWITERLIYIFADCHSPDLTKTDGENTNTWLNENDILYFTITFLLPISRRD</sequence>
<accession>A0A4V2NU57</accession>
<evidence type="ECO:0000313" key="1">
    <source>
        <dbReference type="EMBL" id="TCJ03020.1"/>
    </source>
</evidence>
<dbReference type="RefSeq" id="WP_131237656.1">
    <property type="nucleotide sequence ID" value="NZ_SJTH01000023.1"/>
</dbReference>
<keyword evidence="2" id="KW-1185">Reference proteome</keyword>
<proteinExistence type="predicted"/>
<protein>
    <submittedName>
        <fullName evidence="1">Uncharacterized protein</fullName>
    </submittedName>
</protein>
<dbReference type="AlphaFoldDB" id="A0A4V2NU57"/>
<evidence type="ECO:0000313" key="2">
    <source>
        <dbReference type="Proteomes" id="UP000293846"/>
    </source>
</evidence>
<dbReference type="EMBL" id="SJTH01000023">
    <property type="protein sequence ID" value="TCJ03020.1"/>
    <property type="molecule type" value="Genomic_DNA"/>
</dbReference>
<reference evidence="1 2" key="1">
    <citation type="submission" date="2019-03" db="EMBL/GenBank/DDBJ databases">
        <authorList>
            <person name="Jensen L."/>
            <person name="Storgaard J."/>
            <person name="Sulaj E."/>
            <person name="Schramm A."/>
            <person name="Marshall I.P.G."/>
        </authorList>
    </citation>
    <scope>NUCLEOTIDE SEQUENCE [LARGE SCALE GENOMIC DNA]</scope>
    <source>
        <strain evidence="1 2">2017H2G3</strain>
    </source>
</reference>
<dbReference type="Proteomes" id="UP000293846">
    <property type="component" value="Unassembled WGS sequence"/>
</dbReference>